<evidence type="ECO:0000313" key="8">
    <source>
        <dbReference type="Proteomes" id="UP000076502"/>
    </source>
</evidence>
<dbReference type="InterPro" id="IPR007110">
    <property type="entry name" value="Ig-like_dom"/>
</dbReference>
<evidence type="ECO:0000256" key="3">
    <source>
        <dbReference type="ARBA" id="ARBA00023319"/>
    </source>
</evidence>
<evidence type="ECO:0000259" key="6">
    <source>
        <dbReference type="PROSITE" id="PS50853"/>
    </source>
</evidence>
<feature type="non-terminal residue" evidence="7">
    <location>
        <position position="1"/>
    </location>
</feature>
<feature type="compositionally biased region" description="Acidic residues" evidence="4">
    <location>
        <begin position="13"/>
        <end position="39"/>
    </location>
</feature>
<organism evidence="7 8">
    <name type="scientific">Dufourea novaeangliae</name>
    <name type="common">Sweat bee</name>
    <dbReference type="NCBI Taxonomy" id="178035"/>
    <lineage>
        <taxon>Eukaryota</taxon>
        <taxon>Metazoa</taxon>
        <taxon>Ecdysozoa</taxon>
        <taxon>Arthropoda</taxon>
        <taxon>Hexapoda</taxon>
        <taxon>Insecta</taxon>
        <taxon>Pterygota</taxon>
        <taxon>Neoptera</taxon>
        <taxon>Endopterygota</taxon>
        <taxon>Hymenoptera</taxon>
        <taxon>Apocrita</taxon>
        <taxon>Aculeata</taxon>
        <taxon>Apoidea</taxon>
        <taxon>Anthophila</taxon>
        <taxon>Halictidae</taxon>
        <taxon>Rophitinae</taxon>
        <taxon>Dufourea</taxon>
    </lineage>
</organism>
<evidence type="ECO:0000256" key="1">
    <source>
        <dbReference type="ARBA" id="ARBA00022737"/>
    </source>
</evidence>
<sequence length="494" mass="55412">VSAWCKPAKSAEGEDYNDDDPPVDYNDGDTVDDDDDPGTSEEPPQIVSKAEIIRARNGSTIWLHCLVKNTDNLAVTWKRNDENLYYDSIAMTQDKNRIVRLPNNTLVIHNVTVNDTSDDYECSILQNPPITIKHKVVVDTYNPPIRVIPGKRVEVNAGETLNIGCETTIRPAPEIKWYHETVRIRNDETPSSHLTIHNVTRHDSGHYHCLAEDGSQKPPLEVIAVVVNYAPEIEAKKESVHTGLGVESELTCIVHAHPAARVRWYRDGKEVVPETGRIEVKSERPRYTLKIMHTKQKDLGKYTCVAENRMKRSEKDLSLTGAPSQAVIFGSEVTKTDRGLMLKWRLQSYSPITEYKLEYRPTGATEWITLKPPVTNGKGNQFIVKHEIEGLQPESYEAILLARNEFGWSQPSKPYTFTTEYIVEEAENVKGPSADVSGATLTMATLFLVVSSCAFTSNLLQPKRTPADAMVGLVKKECLGEPCINSVLYLKRNN</sequence>
<keyword evidence="1" id="KW-0677">Repeat</keyword>
<evidence type="ECO:0000313" key="7">
    <source>
        <dbReference type="EMBL" id="KZC07626.1"/>
    </source>
</evidence>
<dbReference type="InterPro" id="IPR013098">
    <property type="entry name" value="Ig_I-set"/>
</dbReference>
<gene>
    <name evidence="7" type="ORF">WN55_08398</name>
</gene>
<dbReference type="PANTHER" id="PTHR45080:SF33">
    <property type="entry name" value="IG-LIKE DOMAIN-CONTAINING PROTEIN"/>
    <property type="match status" value="1"/>
</dbReference>
<dbReference type="InterPro" id="IPR036179">
    <property type="entry name" value="Ig-like_dom_sf"/>
</dbReference>
<dbReference type="CDD" id="cd00063">
    <property type="entry name" value="FN3"/>
    <property type="match status" value="1"/>
</dbReference>
<name>A0A154P6Q5_DUFNO</name>
<dbReference type="SMART" id="SM00408">
    <property type="entry name" value="IGc2"/>
    <property type="match status" value="3"/>
</dbReference>
<dbReference type="GO" id="GO:0043025">
    <property type="term" value="C:neuronal cell body"/>
    <property type="evidence" value="ECO:0007669"/>
    <property type="project" value="TreeGrafter"/>
</dbReference>
<dbReference type="PROSITE" id="PS50853">
    <property type="entry name" value="FN3"/>
    <property type="match status" value="1"/>
</dbReference>
<dbReference type="Pfam" id="PF13927">
    <property type="entry name" value="Ig_3"/>
    <property type="match status" value="2"/>
</dbReference>
<dbReference type="InterPro" id="IPR036116">
    <property type="entry name" value="FN3_sf"/>
</dbReference>
<dbReference type="Pfam" id="PF00041">
    <property type="entry name" value="fn3"/>
    <property type="match status" value="1"/>
</dbReference>
<dbReference type="Proteomes" id="UP000076502">
    <property type="component" value="Unassembled WGS sequence"/>
</dbReference>
<reference evidence="7 8" key="1">
    <citation type="submission" date="2015-07" db="EMBL/GenBank/DDBJ databases">
        <title>The genome of Dufourea novaeangliae.</title>
        <authorList>
            <person name="Pan H."/>
            <person name="Kapheim K."/>
        </authorList>
    </citation>
    <scope>NUCLEOTIDE SEQUENCE [LARGE SCALE GENOMIC DNA]</scope>
    <source>
        <strain evidence="7">0120121106</strain>
        <tissue evidence="7">Whole body</tissue>
    </source>
</reference>
<keyword evidence="2" id="KW-1015">Disulfide bond</keyword>
<feature type="region of interest" description="Disordered" evidence="4">
    <location>
        <begin position="1"/>
        <end position="44"/>
    </location>
</feature>
<dbReference type="SUPFAM" id="SSF49265">
    <property type="entry name" value="Fibronectin type III"/>
    <property type="match status" value="1"/>
</dbReference>
<dbReference type="SMART" id="SM00409">
    <property type="entry name" value="IG"/>
    <property type="match status" value="3"/>
</dbReference>
<dbReference type="InterPro" id="IPR003961">
    <property type="entry name" value="FN3_dom"/>
</dbReference>
<dbReference type="InterPro" id="IPR003598">
    <property type="entry name" value="Ig_sub2"/>
</dbReference>
<dbReference type="GO" id="GO:0005886">
    <property type="term" value="C:plasma membrane"/>
    <property type="evidence" value="ECO:0007669"/>
    <property type="project" value="TreeGrafter"/>
</dbReference>
<dbReference type="CDD" id="cd00096">
    <property type="entry name" value="Ig"/>
    <property type="match status" value="3"/>
</dbReference>
<proteinExistence type="predicted"/>
<accession>A0A154P6Q5</accession>
<evidence type="ECO:0000259" key="5">
    <source>
        <dbReference type="PROSITE" id="PS50835"/>
    </source>
</evidence>
<dbReference type="STRING" id="178035.A0A154P6Q5"/>
<dbReference type="FunFam" id="2.60.40.10:FF:000032">
    <property type="entry name" value="palladin isoform X1"/>
    <property type="match status" value="1"/>
</dbReference>
<dbReference type="GO" id="GO:0030424">
    <property type="term" value="C:axon"/>
    <property type="evidence" value="ECO:0007669"/>
    <property type="project" value="TreeGrafter"/>
</dbReference>
<feature type="domain" description="Ig-like" evidence="5">
    <location>
        <begin position="44"/>
        <end position="138"/>
    </location>
</feature>
<keyword evidence="8" id="KW-1185">Reference proteome</keyword>
<feature type="domain" description="Fibronectin type-III" evidence="6">
    <location>
        <begin position="323"/>
        <end position="422"/>
    </location>
</feature>
<dbReference type="SUPFAM" id="SSF48726">
    <property type="entry name" value="Immunoglobulin"/>
    <property type="match status" value="3"/>
</dbReference>
<dbReference type="Gene3D" id="2.60.40.10">
    <property type="entry name" value="Immunoglobulins"/>
    <property type="match status" value="4"/>
</dbReference>
<dbReference type="InterPro" id="IPR013783">
    <property type="entry name" value="Ig-like_fold"/>
</dbReference>
<evidence type="ECO:0000256" key="2">
    <source>
        <dbReference type="ARBA" id="ARBA00023157"/>
    </source>
</evidence>
<evidence type="ECO:0000256" key="4">
    <source>
        <dbReference type="SAM" id="MobiDB-lite"/>
    </source>
</evidence>
<dbReference type="PANTHER" id="PTHR45080">
    <property type="entry name" value="CONTACTIN 5"/>
    <property type="match status" value="1"/>
</dbReference>
<dbReference type="InterPro" id="IPR050958">
    <property type="entry name" value="Cell_Adh-Cytoskel_Orgn"/>
</dbReference>
<dbReference type="InterPro" id="IPR003599">
    <property type="entry name" value="Ig_sub"/>
</dbReference>
<dbReference type="OrthoDB" id="6159398at2759"/>
<dbReference type="GO" id="GO:0007156">
    <property type="term" value="P:homophilic cell adhesion via plasma membrane adhesion molecules"/>
    <property type="evidence" value="ECO:0007669"/>
    <property type="project" value="TreeGrafter"/>
</dbReference>
<dbReference type="GO" id="GO:0050808">
    <property type="term" value="P:synapse organization"/>
    <property type="evidence" value="ECO:0007669"/>
    <property type="project" value="TreeGrafter"/>
</dbReference>
<protein>
    <submittedName>
        <fullName evidence="7">Opioid-binding protein/cell adhesion molecule like protein</fullName>
    </submittedName>
</protein>
<keyword evidence="3" id="KW-0393">Immunoglobulin domain</keyword>
<dbReference type="Pfam" id="PF07679">
    <property type="entry name" value="I-set"/>
    <property type="match status" value="1"/>
</dbReference>
<feature type="domain" description="Ig-like" evidence="5">
    <location>
        <begin position="143"/>
        <end position="221"/>
    </location>
</feature>
<dbReference type="AlphaFoldDB" id="A0A154P6Q5"/>
<dbReference type="PROSITE" id="PS50835">
    <property type="entry name" value="IG_LIKE"/>
    <property type="match status" value="3"/>
</dbReference>
<feature type="domain" description="Ig-like" evidence="5">
    <location>
        <begin position="231"/>
        <end position="320"/>
    </location>
</feature>
<dbReference type="GO" id="GO:0008046">
    <property type="term" value="F:axon guidance receptor activity"/>
    <property type="evidence" value="ECO:0007669"/>
    <property type="project" value="TreeGrafter"/>
</dbReference>
<dbReference type="EMBL" id="KQ434827">
    <property type="protein sequence ID" value="KZC07626.1"/>
    <property type="molecule type" value="Genomic_DNA"/>
</dbReference>